<evidence type="ECO:0000313" key="7">
    <source>
        <dbReference type="EMBL" id="KZT35477.1"/>
    </source>
</evidence>
<dbReference type="AlphaFoldDB" id="A0A166AME7"/>
<sequence length="414" mass="47594">MSNMRRRTINPMAGIPMTRPVLAPTTPKTPTPVPKRNIVISESPITSLPSHSASLPFDWKAASSGQPSTFSTPVNRSRDRLSGLRNNGTPASSGTSKRVVRKKSFWEKASAMPSQIWFNITELPELIPWPESQAMGRWSGGLAHLIHFCCRWSQLRGLRDEDLGWYDMYEESWFDWVSPTNLHSSNRSWSIFQSTIFSFFLLVGSGLVTFYLFTRIRVYRIHHHQPAGRATQSLVSSPHAKFVDASLESEAPETPTTRERTLRIAWATLMSTYRFLFNQPTPADDLSRKSNQIQELEVWAPGDFEKTLFTVYSPVHSLLWRTWDFNNWFLVLCILGLVSLQVHGLMYTYEALVKDRAIISAEVMNEYDQKFVNPRIFPVRRDVATSTNEAEFITSYDLDRSRVITPSRFRRIYE</sequence>
<feature type="region of interest" description="Disordered" evidence="5">
    <location>
        <begin position="15"/>
        <end position="35"/>
    </location>
</feature>
<evidence type="ECO:0000256" key="1">
    <source>
        <dbReference type="ARBA" id="ARBA00004127"/>
    </source>
</evidence>
<dbReference type="GO" id="GO:0012505">
    <property type="term" value="C:endomembrane system"/>
    <property type="evidence" value="ECO:0007669"/>
    <property type="project" value="UniProtKB-SubCell"/>
</dbReference>
<dbReference type="GO" id="GO:0007096">
    <property type="term" value="P:regulation of exit from mitosis"/>
    <property type="evidence" value="ECO:0007669"/>
    <property type="project" value="TreeGrafter"/>
</dbReference>
<protein>
    <submittedName>
        <fullName evidence="7">Uncharacterized protein</fullName>
    </submittedName>
</protein>
<keyword evidence="8" id="KW-1185">Reference proteome</keyword>
<dbReference type="OrthoDB" id="3363151at2759"/>
<name>A0A166AME7_9AGAM</name>
<dbReference type="Pfam" id="PF10332">
    <property type="entry name" value="DUF2418"/>
    <property type="match status" value="1"/>
</dbReference>
<dbReference type="PANTHER" id="PTHR28293:SF1">
    <property type="entry name" value="NUCLEAR RIM PROTEIN 1"/>
    <property type="match status" value="1"/>
</dbReference>
<dbReference type="InterPro" id="IPR018819">
    <property type="entry name" value="Nur1/Mug154"/>
</dbReference>
<feature type="compositionally biased region" description="Polar residues" evidence="5">
    <location>
        <begin position="84"/>
        <end position="96"/>
    </location>
</feature>
<comment type="subcellular location">
    <subcellularLocation>
        <location evidence="1">Endomembrane system</location>
        <topology evidence="1">Multi-pass membrane protein</topology>
    </subcellularLocation>
</comment>
<dbReference type="EMBL" id="KV428138">
    <property type="protein sequence ID" value="KZT35477.1"/>
    <property type="molecule type" value="Genomic_DNA"/>
</dbReference>
<dbReference type="GO" id="GO:0043007">
    <property type="term" value="P:maintenance of rDNA"/>
    <property type="evidence" value="ECO:0007669"/>
    <property type="project" value="TreeGrafter"/>
</dbReference>
<evidence type="ECO:0000313" key="8">
    <source>
        <dbReference type="Proteomes" id="UP000076798"/>
    </source>
</evidence>
<dbReference type="Proteomes" id="UP000076798">
    <property type="component" value="Unassembled WGS sequence"/>
</dbReference>
<feature type="compositionally biased region" description="Polar residues" evidence="5">
    <location>
        <begin position="64"/>
        <end position="75"/>
    </location>
</feature>
<organism evidence="7 8">
    <name type="scientific">Sistotremastrum suecicum HHB10207 ss-3</name>
    <dbReference type="NCBI Taxonomy" id="1314776"/>
    <lineage>
        <taxon>Eukaryota</taxon>
        <taxon>Fungi</taxon>
        <taxon>Dikarya</taxon>
        <taxon>Basidiomycota</taxon>
        <taxon>Agaricomycotina</taxon>
        <taxon>Agaricomycetes</taxon>
        <taxon>Sistotremastrales</taxon>
        <taxon>Sistotremastraceae</taxon>
        <taxon>Sistotremastrum</taxon>
    </lineage>
</organism>
<accession>A0A166AME7</accession>
<feature type="transmembrane region" description="Helical" evidence="6">
    <location>
        <begin position="328"/>
        <end position="349"/>
    </location>
</feature>
<reference evidence="7 8" key="1">
    <citation type="journal article" date="2016" name="Mol. Biol. Evol.">
        <title>Comparative Genomics of Early-Diverging Mushroom-Forming Fungi Provides Insights into the Origins of Lignocellulose Decay Capabilities.</title>
        <authorList>
            <person name="Nagy L.G."/>
            <person name="Riley R."/>
            <person name="Tritt A."/>
            <person name="Adam C."/>
            <person name="Daum C."/>
            <person name="Floudas D."/>
            <person name="Sun H."/>
            <person name="Yadav J.S."/>
            <person name="Pangilinan J."/>
            <person name="Larsson K.H."/>
            <person name="Matsuura K."/>
            <person name="Barry K."/>
            <person name="Labutti K."/>
            <person name="Kuo R."/>
            <person name="Ohm R.A."/>
            <person name="Bhattacharya S.S."/>
            <person name="Shirouzu T."/>
            <person name="Yoshinaga Y."/>
            <person name="Martin F.M."/>
            <person name="Grigoriev I.V."/>
            <person name="Hibbett D.S."/>
        </authorList>
    </citation>
    <scope>NUCLEOTIDE SEQUENCE [LARGE SCALE GENOMIC DNA]</scope>
    <source>
        <strain evidence="7 8">HHB10207 ss-3</strain>
    </source>
</reference>
<dbReference type="PANTHER" id="PTHR28293">
    <property type="entry name" value="NUCLEAR RIM PROTEIN 1"/>
    <property type="match status" value="1"/>
</dbReference>
<evidence type="ECO:0000256" key="6">
    <source>
        <dbReference type="SAM" id="Phobius"/>
    </source>
</evidence>
<evidence type="ECO:0000256" key="2">
    <source>
        <dbReference type="ARBA" id="ARBA00022692"/>
    </source>
</evidence>
<proteinExistence type="predicted"/>
<gene>
    <name evidence="7" type="ORF">SISSUDRAFT_166171</name>
</gene>
<evidence type="ECO:0000256" key="4">
    <source>
        <dbReference type="ARBA" id="ARBA00023136"/>
    </source>
</evidence>
<feature type="transmembrane region" description="Helical" evidence="6">
    <location>
        <begin position="191"/>
        <end position="213"/>
    </location>
</feature>
<evidence type="ECO:0000256" key="5">
    <source>
        <dbReference type="SAM" id="MobiDB-lite"/>
    </source>
</evidence>
<dbReference type="STRING" id="1314776.A0A166AME7"/>
<evidence type="ECO:0000256" key="3">
    <source>
        <dbReference type="ARBA" id="ARBA00022989"/>
    </source>
</evidence>
<keyword evidence="2 6" id="KW-0812">Transmembrane</keyword>
<keyword evidence="3 6" id="KW-1133">Transmembrane helix</keyword>
<feature type="region of interest" description="Disordered" evidence="5">
    <location>
        <begin position="64"/>
        <end position="96"/>
    </location>
</feature>
<keyword evidence="4 6" id="KW-0472">Membrane</keyword>